<dbReference type="InterPro" id="IPR002575">
    <property type="entry name" value="Aminoglycoside_PTrfase"/>
</dbReference>
<dbReference type="Proteomes" id="UP000726105">
    <property type="component" value="Unassembled WGS sequence"/>
</dbReference>
<dbReference type="EMBL" id="JADJIB010000001">
    <property type="protein sequence ID" value="MBK7271684.1"/>
    <property type="molecule type" value="Genomic_DNA"/>
</dbReference>
<evidence type="ECO:0000259" key="2">
    <source>
        <dbReference type="Pfam" id="PF01636"/>
    </source>
</evidence>
<feature type="domain" description="Aminoglycoside phosphotransferase" evidence="2">
    <location>
        <begin position="38"/>
        <end position="143"/>
    </location>
</feature>
<proteinExistence type="predicted"/>
<dbReference type="AlphaFoldDB" id="A0A935IKW6"/>
<dbReference type="InterPro" id="IPR011009">
    <property type="entry name" value="Kinase-like_dom_sf"/>
</dbReference>
<reference evidence="3 4" key="1">
    <citation type="submission" date="2020-10" db="EMBL/GenBank/DDBJ databases">
        <title>Connecting structure to function with the recovery of over 1000 high-quality activated sludge metagenome-assembled genomes encoding full-length rRNA genes using long-read sequencing.</title>
        <authorList>
            <person name="Singleton C.M."/>
            <person name="Petriglieri F."/>
            <person name="Kristensen J.M."/>
            <person name="Kirkegaard R.H."/>
            <person name="Michaelsen T.Y."/>
            <person name="Andersen M.H."/>
            <person name="Karst S.M."/>
            <person name="Dueholm M.S."/>
            <person name="Nielsen P.H."/>
            <person name="Albertsen M."/>
        </authorList>
    </citation>
    <scope>NUCLEOTIDE SEQUENCE [LARGE SCALE GENOMIC DNA]</scope>
    <source>
        <strain evidence="3">Ega_18-Q3-R5-49_MAXAC.001</strain>
    </source>
</reference>
<accession>A0A935IKW6</accession>
<protein>
    <submittedName>
        <fullName evidence="3">Phosphotransferase</fullName>
    </submittedName>
</protein>
<gene>
    <name evidence="3" type="ORF">IPI13_00400</name>
</gene>
<dbReference type="Gene3D" id="3.30.200.20">
    <property type="entry name" value="Phosphorylase Kinase, domain 1"/>
    <property type="match status" value="1"/>
</dbReference>
<evidence type="ECO:0000313" key="4">
    <source>
        <dbReference type="Proteomes" id="UP000726105"/>
    </source>
</evidence>
<dbReference type="Pfam" id="PF01636">
    <property type="entry name" value="APH"/>
    <property type="match status" value="1"/>
</dbReference>
<name>A0A935IKW6_9MICO</name>
<dbReference type="SUPFAM" id="SSF56112">
    <property type="entry name" value="Protein kinase-like (PK-like)"/>
    <property type="match status" value="1"/>
</dbReference>
<sequence>MSPESRSPAFLAALASAAVPGLDPVSARAVAPGPAGEFDAAIVIDEQDRPWFVRCPRTPAAGARLESAAALAALLARRLPFQVPVPKGFAALPDGRAGVYPVLPGRPLAFDALPAGPGLAADLGRAIAAIHNVDRGVFDEAGRCRPTTPTRIAPGTWPTLIEPPPRGMSPRPCCPAGRGPLTTSPCGASLRHRSTVG</sequence>
<organism evidence="3 4">
    <name type="scientific">Candidatus Phosphoribacter hodrii</name>
    <dbReference type="NCBI Taxonomy" id="2953743"/>
    <lineage>
        <taxon>Bacteria</taxon>
        <taxon>Bacillati</taxon>
        <taxon>Actinomycetota</taxon>
        <taxon>Actinomycetes</taxon>
        <taxon>Micrococcales</taxon>
        <taxon>Dermatophilaceae</taxon>
        <taxon>Candidatus Phosphoribacter</taxon>
    </lineage>
</organism>
<comment type="caution">
    <text evidence="3">The sequence shown here is derived from an EMBL/GenBank/DDBJ whole genome shotgun (WGS) entry which is preliminary data.</text>
</comment>
<evidence type="ECO:0000313" key="3">
    <source>
        <dbReference type="EMBL" id="MBK7271684.1"/>
    </source>
</evidence>
<evidence type="ECO:0000256" key="1">
    <source>
        <dbReference type="SAM" id="MobiDB-lite"/>
    </source>
</evidence>
<feature type="region of interest" description="Disordered" evidence="1">
    <location>
        <begin position="144"/>
        <end position="168"/>
    </location>
</feature>